<dbReference type="Gene3D" id="2.40.10.120">
    <property type="match status" value="1"/>
</dbReference>
<accession>A0ABX7BFR2</accession>
<dbReference type="Pfam" id="PF13365">
    <property type="entry name" value="Trypsin_2"/>
    <property type="match status" value="1"/>
</dbReference>
<organism evidence="1 2">
    <name type="scientific">Skermanella cutis</name>
    <dbReference type="NCBI Taxonomy" id="2775420"/>
    <lineage>
        <taxon>Bacteria</taxon>
        <taxon>Pseudomonadati</taxon>
        <taxon>Pseudomonadota</taxon>
        <taxon>Alphaproteobacteria</taxon>
        <taxon>Rhodospirillales</taxon>
        <taxon>Azospirillaceae</taxon>
        <taxon>Skermanella</taxon>
    </lineage>
</organism>
<dbReference type="InterPro" id="IPR046880">
    <property type="entry name" value="TPR-S"/>
</dbReference>
<keyword evidence="2" id="KW-1185">Reference proteome</keyword>
<proteinExistence type="predicted"/>
<dbReference type="PANTHER" id="PTHR14389">
    <property type="entry name" value="SI:CH1073-475A24.1"/>
    <property type="match status" value="1"/>
</dbReference>
<gene>
    <name evidence="1" type="ORF">IGS68_08755</name>
</gene>
<dbReference type="Pfam" id="PF20308">
    <property type="entry name" value="TPR-S"/>
    <property type="match status" value="1"/>
</dbReference>
<dbReference type="RefSeq" id="WP_201079017.1">
    <property type="nucleotide sequence ID" value="NZ_CP067420.1"/>
</dbReference>
<evidence type="ECO:0000313" key="1">
    <source>
        <dbReference type="EMBL" id="QQP91277.1"/>
    </source>
</evidence>
<dbReference type="Proteomes" id="UP000595197">
    <property type="component" value="Chromosome"/>
</dbReference>
<name>A0ABX7BFR2_9PROT</name>
<sequence>MTPATTGFAKPPDLPEMVDDVLDAARNLDAARLDEAAEILVAHLRRQSDPPATPLVKRVLGELRRWRHFGTLQRFADAMIRMGCDSHFVYHQYAQALIDRGELIPALDLLKRLEERARNDRVEYPETCGLLGRTYKQIFVEARGSRLGMGESALGQSVAWYNRIYEADAERVWHGVNVVALLRRAERDGIRVPNAPDAAQLAARIRDHIGQRWTEVLPAWDYATAAEACIALEDWPGAERWLGKYLAAQDVDAFAIAGTLRQLTEVWDLGAYGGQGGALLSVLRAELLRREDGRISLTPGQVQGMQGADPSTFERVLGDTGSTTYKWMRMGMERARAVAMIRAPDGRGRGTGFLLRGSDLHQSLGDGSFLLTNAHVVSDNPEDCADLCSEEAAVTFEAAAEPGFSAPQYGVAGVVWSSSPLDLDATLLRLDGTPHGVEPCPISKGLPFLAADQRVYIIGHPLGGDLSFSLQDNRLLDHEGPTAGRPSRADRCLLQYRAPTQPGSSGSPVFAGQGWRVIGLHCRGGKEMRKLNGQSGLHEANEGVWIQSIRQNMAKSMGG</sequence>
<evidence type="ECO:0000313" key="2">
    <source>
        <dbReference type="Proteomes" id="UP000595197"/>
    </source>
</evidence>
<protein>
    <submittedName>
        <fullName evidence="1">DUF4071 domain-containing protein</fullName>
    </submittedName>
</protein>
<dbReference type="PANTHER" id="PTHR14389:SF3">
    <property type="entry name" value="PROTEIN FAM111A-LIKE"/>
    <property type="match status" value="1"/>
</dbReference>
<dbReference type="EMBL" id="CP067420">
    <property type="protein sequence ID" value="QQP91277.1"/>
    <property type="molecule type" value="Genomic_DNA"/>
</dbReference>
<dbReference type="InterPro" id="IPR009003">
    <property type="entry name" value="Peptidase_S1_PA"/>
</dbReference>
<dbReference type="SUPFAM" id="SSF50494">
    <property type="entry name" value="Trypsin-like serine proteases"/>
    <property type="match status" value="1"/>
</dbReference>
<reference evidence="1" key="1">
    <citation type="submission" date="2021-02" db="EMBL/GenBank/DDBJ databases">
        <title>Skermanella TT6 skin isolate.</title>
        <authorList>
            <person name="Lee K."/>
            <person name="Ganzorig M."/>
        </authorList>
    </citation>
    <scope>NUCLEOTIDE SEQUENCE</scope>
    <source>
        <strain evidence="1">TT6</strain>
    </source>
</reference>